<name>A0ABX0UQE5_9BACT</name>
<feature type="compositionally biased region" description="Polar residues" evidence="1">
    <location>
        <begin position="39"/>
        <end position="50"/>
    </location>
</feature>
<dbReference type="EMBL" id="JAASQJ010000003">
    <property type="protein sequence ID" value="NIJ53905.1"/>
    <property type="molecule type" value="Genomic_DNA"/>
</dbReference>
<gene>
    <name evidence="2" type="ORF">FHS68_003087</name>
</gene>
<comment type="caution">
    <text evidence="2">The sequence shown here is derived from an EMBL/GenBank/DDBJ whole genome shotgun (WGS) entry which is preliminary data.</text>
</comment>
<feature type="region of interest" description="Disordered" evidence="1">
    <location>
        <begin position="31"/>
        <end position="176"/>
    </location>
</feature>
<proteinExistence type="predicted"/>
<feature type="compositionally biased region" description="Polar residues" evidence="1">
    <location>
        <begin position="73"/>
        <end position="89"/>
    </location>
</feature>
<evidence type="ECO:0000313" key="3">
    <source>
        <dbReference type="Proteomes" id="UP001179181"/>
    </source>
</evidence>
<accession>A0ABX0UQE5</accession>
<keyword evidence="3" id="KW-1185">Reference proteome</keyword>
<organism evidence="2 3">
    <name type="scientific">Dyadobacter arcticus</name>
    <dbReference type="NCBI Taxonomy" id="1078754"/>
    <lineage>
        <taxon>Bacteria</taxon>
        <taxon>Pseudomonadati</taxon>
        <taxon>Bacteroidota</taxon>
        <taxon>Cytophagia</taxon>
        <taxon>Cytophagales</taxon>
        <taxon>Spirosomataceae</taxon>
        <taxon>Dyadobacter</taxon>
    </lineage>
</organism>
<sequence>MKSTNIKFISALLFSTMVFFTSVDQVNAQIRRPAPTGQVPKTTTGQQTNPYAGYNPKPTGQIAPAPTPAAPGVQQNQTTDPNVQDQQVIQDPAFTQPVQTEQTEQVITTQETQTVPAQQTQPIVNNQGQQTNVAVPAQQTTTTTRQTQQNTNQPRTTTQPVQQQQATPATPQRMKP</sequence>
<feature type="compositionally biased region" description="Low complexity" evidence="1">
    <location>
        <begin position="95"/>
        <end position="115"/>
    </location>
</feature>
<protein>
    <submittedName>
        <fullName evidence="2">Uncharacterized protein</fullName>
    </submittedName>
</protein>
<reference evidence="2 3" key="1">
    <citation type="submission" date="2020-03" db="EMBL/GenBank/DDBJ databases">
        <title>Genomic Encyclopedia of Type Strains, Phase IV (KMG-IV): sequencing the most valuable type-strain genomes for metagenomic binning, comparative biology and taxonomic classification.</title>
        <authorList>
            <person name="Goeker M."/>
        </authorList>
    </citation>
    <scope>NUCLEOTIDE SEQUENCE [LARGE SCALE GENOMIC DNA]</scope>
    <source>
        <strain evidence="2 3">DSM 102865</strain>
    </source>
</reference>
<feature type="compositionally biased region" description="Polar residues" evidence="1">
    <location>
        <begin position="116"/>
        <end position="128"/>
    </location>
</feature>
<evidence type="ECO:0000256" key="1">
    <source>
        <dbReference type="SAM" id="MobiDB-lite"/>
    </source>
</evidence>
<dbReference type="Proteomes" id="UP001179181">
    <property type="component" value="Unassembled WGS sequence"/>
</dbReference>
<dbReference type="RefSeq" id="WP_167271502.1">
    <property type="nucleotide sequence ID" value="NZ_JAASQJ010000003.1"/>
</dbReference>
<feature type="compositionally biased region" description="Low complexity" evidence="1">
    <location>
        <begin position="129"/>
        <end position="176"/>
    </location>
</feature>
<evidence type="ECO:0000313" key="2">
    <source>
        <dbReference type="EMBL" id="NIJ53905.1"/>
    </source>
</evidence>